<dbReference type="GO" id="GO:0005768">
    <property type="term" value="C:endosome"/>
    <property type="evidence" value="ECO:0007669"/>
    <property type="project" value="TreeGrafter"/>
</dbReference>
<keyword evidence="13" id="KW-1185">Reference proteome</keyword>
<dbReference type="PANTHER" id="PTHR14042:SF24">
    <property type="entry name" value="PROTEIN DOPEY-1 HOMOLOG"/>
    <property type="match status" value="1"/>
</dbReference>
<evidence type="ECO:0000256" key="4">
    <source>
        <dbReference type="ARBA" id="ARBA00023034"/>
    </source>
</evidence>
<dbReference type="STRING" id="1081105.A0A166YTF3"/>
<evidence type="ECO:0000259" key="8">
    <source>
        <dbReference type="Pfam" id="PF04118"/>
    </source>
</evidence>
<evidence type="ECO:0000256" key="7">
    <source>
        <dbReference type="SAM" id="MobiDB-lite"/>
    </source>
</evidence>
<dbReference type="InterPro" id="IPR007249">
    <property type="entry name" value="DOP1_N"/>
</dbReference>
<dbReference type="OMA" id="GLETCIA"/>
<feature type="domain" description="DOP1 N-terminal" evidence="8">
    <location>
        <begin position="40"/>
        <end position="359"/>
    </location>
</feature>
<dbReference type="InterPro" id="IPR056458">
    <property type="entry name" value="TPR_DOP1_M"/>
</dbReference>
<reference evidence="12 13" key="1">
    <citation type="journal article" date="2016" name="Genome Biol. Evol.">
        <title>Divergent and convergent evolution of fungal pathogenicity.</title>
        <authorList>
            <person name="Shang Y."/>
            <person name="Xiao G."/>
            <person name="Zheng P."/>
            <person name="Cen K."/>
            <person name="Zhan S."/>
            <person name="Wang C."/>
        </authorList>
    </citation>
    <scope>NUCLEOTIDE SEQUENCE [LARGE SCALE GENOMIC DNA]</scope>
    <source>
        <strain evidence="12 13">RCEF 4871</strain>
    </source>
</reference>
<dbReference type="Pfam" id="PF24597">
    <property type="entry name" value="TPR_DOP1_M"/>
    <property type="match status" value="1"/>
</dbReference>
<protein>
    <submittedName>
        <fullName evidence="12">Dopey</fullName>
    </submittedName>
</protein>
<dbReference type="GO" id="GO:0006895">
    <property type="term" value="P:Golgi to endosome transport"/>
    <property type="evidence" value="ECO:0007669"/>
    <property type="project" value="InterPro"/>
</dbReference>
<dbReference type="Pfam" id="PF24601">
    <property type="entry name" value="TPR_DOP1"/>
    <property type="match status" value="1"/>
</dbReference>
<comment type="similarity">
    <text evidence="6">Belongs to the DOP1 family.</text>
</comment>
<organism evidence="12 13">
    <name type="scientific">Metarhizium rileyi (strain RCEF 4871)</name>
    <name type="common">Nomuraea rileyi</name>
    <dbReference type="NCBI Taxonomy" id="1649241"/>
    <lineage>
        <taxon>Eukaryota</taxon>
        <taxon>Fungi</taxon>
        <taxon>Dikarya</taxon>
        <taxon>Ascomycota</taxon>
        <taxon>Pezizomycotina</taxon>
        <taxon>Sordariomycetes</taxon>
        <taxon>Hypocreomycetidae</taxon>
        <taxon>Hypocreales</taxon>
        <taxon>Clavicipitaceae</taxon>
        <taxon>Metarhizium</taxon>
    </lineage>
</organism>
<evidence type="ECO:0000259" key="9">
    <source>
        <dbReference type="Pfam" id="PF24597"/>
    </source>
</evidence>
<keyword evidence="4" id="KW-0333">Golgi apparatus</keyword>
<dbReference type="Pfam" id="PF24598">
    <property type="entry name" value="DOP1_C"/>
    <property type="match status" value="1"/>
</dbReference>
<dbReference type="InterPro" id="IPR040314">
    <property type="entry name" value="DOP1"/>
</dbReference>
<evidence type="ECO:0000256" key="1">
    <source>
        <dbReference type="ARBA" id="ARBA00004395"/>
    </source>
</evidence>
<dbReference type="InterPro" id="IPR056457">
    <property type="entry name" value="DOP1_C"/>
</dbReference>
<feature type="domain" description="DOP1-like C-terminal" evidence="10">
    <location>
        <begin position="1360"/>
        <end position="1840"/>
    </location>
</feature>
<evidence type="ECO:0000259" key="10">
    <source>
        <dbReference type="Pfam" id="PF24598"/>
    </source>
</evidence>
<proteinExistence type="inferred from homology"/>
<comment type="caution">
    <text evidence="12">The sequence shown here is derived from an EMBL/GenBank/DDBJ whole genome shotgun (WGS) entry which is preliminary data.</text>
</comment>
<feature type="domain" description="DOP1-like middle TPR" evidence="9">
    <location>
        <begin position="381"/>
        <end position="602"/>
    </location>
</feature>
<evidence type="ECO:0000259" key="11">
    <source>
        <dbReference type="Pfam" id="PF24601"/>
    </source>
</evidence>
<comment type="subcellular location">
    <subcellularLocation>
        <location evidence="1">Golgi apparatus membrane</location>
        <topology evidence="1">Peripheral membrane protein</topology>
    </subcellularLocation>
</comment>
<keyword evidence="5" id="KW-0472">Membrane</keyword>
<keyword evidence="3" id="KW-0653">Protein transport</keyword>
<dbReference type="PANTHER" id="PTHR14042">
    <property type="entry name" value="DOPEY-RELATED"/>
    <property type="match status" value="1"/>
</dbReference>
<name>A0A166YTF3_METRR</name>
<dbReference type="GO" id="GO:0005802">
    <property type="term" value="C:trans-Golgi network"/>
    <property type="evidence" value="ECO:0007669"/>
    <property type="project" value="TreeGrafter"/>
</dbReference>
<dbReference type="GO" id="GO:0000139">
    <property type="term" value="C:Golgi membrane"/>
    <property type="evidence" value="ECO:0007669"/>
    <property type="project" value="UniProtKB-SubCell"/>
</dbReference>
<feature type="compositionally biased region" description="Basic and acidic residues" evidence="7">
    <location>
        <begin position="1459"/>
        <end position="1473"/>
    </location>
</feature>
<feature type="region of interest" description="Disordered" evidence="7">
    <location>
        <begin position="1449"/>
        <end position="1473"/>
    </location>
</feature>
<dbReference type="GO" id="GO:0015031">
    <property type="term" value="P:protein transport"/>
    <property type="evidence" value="ECO:0007669"/>
    <property type="project" value="UniProtKB-KW"/>
</dbReference>
<dbReference type="InterPro" id="IPR056459">
    <property type="entry name" value="TPR_DOP1"/>
</dbReference>
<evidence type="ECO:0000313" key="12">
    <source>
        <dbReference type="EMBL" id="OAA37240.1"/>
    </source>
</evidence>
<sequence>MALDPGSGAIAGSPESSGRDSPIPRQWRNQLGGEETPSKDKAYRRYAAGVEKTLALFETALEEWADYISFLNKLLKSLQARPPSIHLIPTKALVAKRLSQCLNPALPSGVHQKTLELYNYVFTTIGTGGLSRDLPLYLPGLAPTLSFASLSVRSPYLDLLETHFLDLDPRSLRPAMRSIILALLPGLEDEMSEDFDRTLHLVARFKEAIRPRESRKLGEHHASGDDFFWQCFFLAAITSHSRRSGALAYLVRYFPKLGPTSSSGAGEEDFTKKLHAMVTSPEPGLLVRCFASGLGDEQLLIQRGFLDLLVSHVPLNSNVLQTRVKPADLELLVKAAVGVVARRDMSLNRRLWAWLLGPEPTGPDADHNEQTNVYPSSRTTYFEDYGLQPLTRALLHMIQGASRSSSAERNRPYRICLSLMDRWEIGGLVVPEVFMPVIDSVRRFQAQAASKAEFDEVLRSASVFFDGIESGLIYSEIVGLLAQAIGPGNLTLNDRMDRLALVNFIVTNFNVREEEMVTIHAPLTCLAALFMLEDSKHHKTSLTNVEFTKLCEQVLGAVVSLLDLIPERAFPQRPEHNGDQKDTTALPSTSDAELLKKIKTFYVHEQGNLESSSPPFTSTESGELLLEKAVMYICDDSEESPVDDIAPRVRLLTQILSKTSANYHFDSKQLLSHLHTKLTNTQPLSFSHFSSLVQLSTHLHATGRIETQELSDLVGPLVRHAWSYLSASKPKYHVEAVRCLWQLQTALTLSGRELEAAICGILAKPVAVSQRKIRSADNERTFSVLWSHSLQDTSSERRSSKSQILDQRQVPRLSGTDHYMVMLTQPAFLILDALLDDRTQTYMIVKSWLDSMVGIDRLFLIFVVKMAQLPFLNDVTSRRAGDKVNSQPTTFTEDDDLDLCLYYLRTLHNVLDVSGDVCRAVLASKYVSFSDDSAHIRAGAEEDEMMLQEFFVRVCMRCVTGERPFSPSHELDKRVSQLHRYALTVLHQFLSSRYAAPLSTLELHHILIDKLSQSISTSDPYVQVLLLDVVHDTVKLRDIAIQEAQPAEALEKRPTSAGSSRRGHSPFSFSSSEIKYIGQSVPPGLLKCLQVGLSSPNSQAVLDSWVSFLGKIITLYSHSIFQTVIPLVETLCKHIAATFSGLRSTFQSETSVTSTTENTPESTLIYLLNGLEQVLAVAHDQLLAEEARAQSIKGPEQPSSLFGSMVSGVFQTEGPQQRSATANDRLTVHLAFQDAMRVCYTIWSWGQGDDSKKQDVVSSASFGYTSLRMRNRARRLMEHLFTAEALECLETVIDIWQAAGSDGERRLIFNFLSSLDACRPRHSIPALFNAIYSRTNPSALDPSRKSTLTISLQDSDLVVFLVEYSRSLEDDAMDEIWQDCMTFLKDLLGNPFPHRQTLPSLLEFAAILGSKVDNTTFGEQKRMRRELGDIFLRLLAALFTTRPLTFTEPAGINNAPQKYRADDQGRPRSTRDGPDDVVAVLASVVPNLPKILLEPDRVLSAAGTISINAIGPTLRSKTFPDTVTSNTLRLFQELSRLQNNQKTWKKDVGDAFNENRFFGMNLTLVKDGWLPLLKQWIHTDKERMAEIIARISAPTTAGIVFGVGATSARLEADRKTQLNLRRVATLVLAAADDGFVTELPTIFDKLVELLAATSTSSPSSTTRADVYMVLRALALKSSPMHLAMMWPVVNAEIHAAISSVVAADHSAASDMYLNTGVLQACKLLDLLICVAPDDFQLHEWLFITDTIEAVHRSATYQPVALVDELSEELGISGAHTTAATTLQTDTEAHVAASGPYRRPLLGPGGISDDVSLDRKDELVAKILRPFFGQLSIYAFESTYAMGSLDREACIDALLKDLFDERTMVRAL</sequence>
<gene>
    <name evidence="12" type="ORF">NOR_07256</name>
</gene>
<dbReference type="Pfam" id="PF04118">
    <property type="entry name" value="Dopey_N"/>
    <property type="match status" value="1"/>
</dbReference>
<dbReference type="OrthoDB" id="297643at2759"/>
<evidence type="ECO:0000256" key="2">
    <source>
        <dbReference type="ARBA" id="ARBA00022448"/>
    </source>
</evidence>
<evidence type="ECO:0000256" key="3">
    <source>
        <dbReference type="ARBA" id="ARBA00022927"/>
    </source>
</evidence>
<dbReference type="Proteomes" id="UP000243498">
    <property type="component" value="Unassembled WGS sequence"/>
</dbReference>
<feature type="domain" description="DOP1-like TPR" evidence="11">
    <location>
        <begin position="1013"/>
        <end position="1173"/>
    </location>
</feature>
<evidence type="ECO:0000313" key="13">
    <source>
        <dbReference type="Proteomes" id="UP000243498"/>
    </source>
</evidence>
<dbReference type="EMBL" id="AZHC01000031">
    <property type="protein sequence ID" value="OAA37240.1"/>
    <property type="molecule type" value="Genomic_DNA"/>
</dbReference>
<dbReference type="SUPFAM" id="SSF48371">
    <property type="entry name" value="ARM repeat"/>
    <property type="match status" value="2"/>
</dbReference>
<dbReference type="GO" id="GO:0005829">
    <property type="term" value="C:cytosol"/>
    <property type="evidence" value="ECO:0007669"/>
    <property type="project" value="GOC"/>
</dbReference>
<evidence type="ECO:0000256" key="5">
    <source>
        <dbReference type="ARBA" id="ARBA00023136"/>
    </source>
</evidence>
<accession>A0A166YTF3</accession>
<feature type="region of interest" description="Disordered" evidence="7">
    <location>
        <begin position="1"/>
        <end position="38"/>
    </location>
</feature>
<keyword evidence="2" id="KW-0813">Transport</keyword>
<dbReference type="InterPro" id="IPR016024">
    <property type="entry name" value="ARM-type_fold"/>
</dbReference>
<evidence type="ECO:0000256" key="6">
    <source>
        <dbReference type="ARBA" id="ARBA00046326"/>
    </source>
</evidence>